<gene>
    <name evidence="3" type="primary">xynA1_3</name>
    <name evidence="3" type="ORF">NCTC13150_00186</name>
</gene>
<comment type="caution">
    <text evidence="3">The sequence shown here is derived from an EMBL/GenBank/DDBJ whole genome shotgun (WGS) entry which is preliminary data.</text>
</comment>
<feature type="domain" description="SLH" evidence="2">
    <location>
        <begin position="24"/>
        <end position="82"/>
    </location>
</feature>
<sequence length="431" mass="50691">MKTLRKKYLIPLTSCLVLGLVGPVFAHPFQDVDKHWAKDQIVWAYGKGIVSGVNANHFSPDATISKGEFYRMVNQYFGFTRKADIHFTDVTQNMWFYDEVRKAVAFGYISDYTGTLQAMSAITRDEAARILAKVYKLPAQTDGVQGFSDKSLIRNTGEVGAIVQKGIMVGKPDKTFDPQGFLTRAEFAVVLKAANDKLGSQYVPSSTTTSQTTPSKDNFGYALNASEYNIFKDKMLTKGYNLDQVQDLWDRGYRNPDKIDQRTGSYRDNWASYNDFYRYYRGLGYTESQIKDLWNSYLTRDSYWYRNFASYNDFYNYYKARGYLNDQILTFWNNGNDPLDFFSKARSYTDYWDFYRYYKDRGYSDEKIDSLWKQGYGWYYGYKNYFRSYDEFYNYFQGKYSETTIKDMWNNGNYRLNPYVDVDGHILWQFK</sequence>
<evidence type="ECO:0000313" key="4">
    <source>
        <dbReference type="Proteomes" id="UP000377798"/>
    </source>
</evidence>
<dbReference type="PANTHER" id="PTHR43308">
    <property type="entry name" value="OUTER MEMBRANE PROTEIN ALPHA-RELATED"/>
    <property type="match status" value="1"/>
</dbReference>
<dbReference type="GO" id="GO:0031176">
    <property type="term" value="F:endo-1,4-beta-xylanase activity"/>
    <property type="evidence" value="ECO:0007669"/>
    <property type="project" value="UniProtKB-EC"/>
</dbReference>
<dbReference type="Proteomes" id="UP000377798">
    <property type="component" value="Unassembled WGS sequence"/>
</dbReference>
<dbReference type="InterPro" id="IPR001119">
    <property type="entry name" value="SLH_dom"/>
</dbReference>
<dbReference type="EMBL" id="CAACYI010000001">
    <property type="protein sequence ID" value="VFB15686.1"/>
    <property type="molecule type" value="Genomic_DNA"/>
</dbReference>
<keyword evidence="4" id="KW-1185">Reference proteome</keyword>
<protein>
    <submittedName>
        <fullName evidence="3">Endo-1,4-beta-xylanase A</fullName>
        <ecNumber evidence="3">3.2.1.8</ecNumber>
    </submittedName>
</protein>
<dbReference type="PROSITE" id="PS51272">
    <property type="entry name" value="SLH"/>
    <property type="match status" value="3"/>
</dbReference>
<keyword evidence="3" id="KW-0624">Polysaccharide degradation</keyword>
<feature type="chain" id="PRO_5034338898" evidence="1">
    <location>
        <begin position="27"/>
        <end position="431"/>
    </location>
</feature>
<reference evidence="3 4" key="1">
    <citation type="submission" date="2019-02" db="EMBL/GenBank/DDBJ databases">
        <authorList>
            <consortium name="Pathogen Informatics"/>
        </authorList>
    </citation>
    <scope>NUCLEOTIDE SEQUENCE [LARGE SCALE GENOMIC DNA]</scope>
    <source>
        <strain evidence="3 4">3012STDY7089603</strain>
    </source>
</reference>
<evidence type="ECO:0000256" key="1">
    <source>
        <dbReference type="SAM" id="SignalP"/>
    </source>
</evidence>
<dbReference type="RefSeq" id="WP_131748075.1">
    <property type="nucleotide sequence ID" value="NZ_CAACYI010000001.1"/>
</dbReference>
<keyword evidence="1" id="KW-0732">Signal</keyword>
<proteinExistence type="predicted"/>
<dbReference type="AlphaFoldDB" id="A0A8H2QRB6"/>
<keyword evidence="3" id="KW-0378">Hydrolase</keyword>
<accession>A0A8H2QRB6</accession>
<dbReference type="Pfam" id="PF00395">
    <property type="entry name" value="SLH"/>
    <property type="match status" value="3"/>
</dbReference>
<evidence type="ECO:0000259" key="2">
    <source>
        <dbReference type="PROSITE" id="PS51272"/>
    </source>
</evidence>
<feature type="domain" description="SLH" evidence="2">
    <location>
        <begin position="83"/>
        <end position="145"/>
    </location>
</feature>
<name>A0A8H2QRB6_9FIRM</name>
<dbReference type="GO" id="GO:0045493">
    <property type="term" value="P:xylan catabolic process"/>
    <property type="evidence" value="ECO:0007669"/>
    <property type="project" value="UniProtKB-KW"/>
</dbReference>
<keyword evidence="3" id="KW-0858">Xylan degradation</keyword>
<dbReference type="InterPro" id="IPR051465">
    <property type="entry name" value="Cell_Envelope_Struct_Comp"/>
</dbReference>
<feature type="domain" description="SLH" evidence="2">
    <location>
        <begin position="147"/>
        <end position="205"/>
    </location>
</feature>
<keyword evidence="3" id="KW-0119">Carbohydrate metabolism</keyword>
<keyword evidence="3" id="KW-0326">Glycosidase</keyword>
<dbReference type="EC" id="3.2.1.8" evidence="3"/>
<feature type="signal peptide" evidence="1">
    <location>
        <begin position="1"/>
        <end position="26"/>
    </location>
</feature>
<organism evidence="3 4">
    <name type="scientific">Urinicoccus massiliensis</name>
    <dbReference type="NCBI Taxonomy" id="1723382"/>
    <lineage>
        <taxon>Bacteria</taxon>
        <taxon>Bacillati</taxon>
        <taxon>Bacillota</taxon>
        <taxon>Tissierellia</taxon>
        <taxon>Tissierellales</taxon>
        <taxon>Peptoniphilaceae</taxon>
        <taxon>Urinicoccus</taxon>
    </lineage>
</organism>
<evidence type="ECO:0000313" key="3">
    <source>
        <dbReference type="EMBL" id="VFB15686.1"/>
    </source>
</evidence>